<dbReference type="EMBL" id="FXAM01000001">
    <property type="protein sequence ID" value="SMF96517.1"/>
    <property type="molecule type" value="Genomic_DNA"/>
</dbReference>
<gene>
    <name evidence="1" type="ORF">SAMN02949497_3917</name>
</gene>
<dbReference type="RefSeq" id="WP_085215395.1">
    <property type="nucleotide sequence ID" value="NZ_FXAM01000001.1"/>
</dbReference>
<keyword evidence="2" id="KW-1185">Reference proteome</keyword>
<proteinExistence type="predicted"/>
<dbReference type="OrthoDB" id="5570118at2"/>
<sequence length="105" mass="11492">MNHVNSLIRLIDQGLSTQVMLNDGSMLPRFRPHDLIARGSPQTGVVVVRGTVCPDDGAPEDRVIPLCDICGVFSERPRQAHPADPAFLGRNPVPRGWTTLRARQG</sequence>
<evidence type="ECO:0000313" key="2">
    <source>
        <dbReference type="Proteomes" id="UP000192923"/>
    </source>
</evidence>
<reference evidence="1 2" key="1">
    <citation type="submission" date="2016-12" db="EMBL/GenBank/DDBJ databases">
        <authorList>
            <person name="Song W.-J."/>
            <person name="Kurnit D.M."/>
        </authorList>
    </citation>
    <scope>NUCLEOTIDE SEQUENCE [LARGE SCALE GENOMIC DNA]</scope>
    <source>
        <strain evidence="1 2">175</strain>
    </source>
</reference>
<organism evidence="1 2">
    <name type="scientific">Methylomagnum ishizawai</name>
    <dbReference type="NCBI Taxonomy" id="1760988"/>
    <lineage>
        <taxon>Bacteria</taxon>
        <taxon>Pseudomonadati</taxon>
        <taxon>Pseudomonadota</taxon>
        <taxon>Gammaproteobacteria</taxon>
        <taxon>Methylococcales</taxon>
        <taxon>Methylococcaceae</taxon>
        <taxon>Methylomagnum</taxon>
    </lineage>
</organism>
<dbReference type="STRING" id="1760988.SAMN02949497_3917"/>
<protein>
    <submittedName>
        <fullName evidence="1">Uncharacterized protein</fullName>
    </submittedName>
</protein>
<accession>A0A1Y6D1I8</accession>
<dbReference type="AlphaFoldDB" id="A0A1Y6D1I8"/>
<name>A0A1Y6D1I8_9GAMM</name>
<evidence type="ECO:0000313" key="1">
    <source>
        <dbReference type="EMBL" id="SMF96517.1"/>
    </source>
</evidence>
<dbReference type="Proteomes" id="UP000192923">
    <property type="component" value="Unassembled WGS sequence"/>
</dbReference>